<dbReference type="InterPro" id="IPR050322">
    <property type="entry name" value="Fe-S_cluster_asmbl/transfer"/>
</dbReference>
<sequence>MSTNNPVDSFDPNSSWQGLTLTDAAAQQICKLVENDAQLLGVQLSIKPSGCVGYAYALSTIAKPNADDLIFEHQGAKLFVPISAMPYLDGTEVDYVSKGLNKMFEYRNPKVQNACGCGESFNV</sequence>
<name>E3BG21_9VIBR</name>
<dbReference type="OrthoDB" id="9801228at2"/>
<dbReference type="GO" id="GO:0016226">
    <property type="term" value="P:iron-sulfur cluster assembly"/>
    <property type="evidence" value="ECO:0007669"/>
    <property type="project" value="InterPro"/>
</dbReference>
<dbReference type="EMBL" id="AEIU01000026">
    <property type="protein sequence ID" value="EFP98045.1"/>
    <property type="molecule type" value="Genomic_DNA"/>
</dbReference>
<dbReference type="GO" id="GO:0051537">
    <property type="term" value="F:2 iron, 2 sulfur cluster binding"/>
    <property type="evidence" value="ECO:0007669"/>
    <property type="project" value="UniProtKB-ARBA"/>
</dbReference>
<dbReference type="InterPro" id="IPR000361">
    <property type="entry name" value="ATAP_core_dom"/>
</dbReference>
<evidence type="ECO:0000313" key="3">
    <source>
        <dbReference type="EMBL" id="EFP98045.1"/>
    </source>
</evidence>
<gene>
    <name evidence="3" type="ORF">VIBC2010_06624</name>
</gene>
<dbReference type="STRING" id="796620.VIBC2010_06624"/>
<dbReference type="eggNOG" id="COG0316">
    <property type="taxonomic scope" value="Bacteria"/>
</dbReference>
<keyword evidence="4" id="KW-1185">Reference proteome</keyword>
<dbReference type="PANTHER" id="PTHR10072:SF47">
    <property type="entry name" value="PROTEIN SUFA"/>
    <property type="match status" value="1"/>
</dbReference>
<dbReference type="PANTHER" id="PTHR10072">
    <property type="entry name" value="IRON-SULFUR CLUSTER ASSEMBLY PROTEIN"/>
    <property type="match status" value="1"/>
</dbReference>
<dbReference type="InterPro" id="IPR035903">
    <property type="entry name" value="HesB-like_dom_sf"/>
</dbReference>
<accession>E3BG21</accession>
<dbReference type="PROSITE" id="PS01152">
    <property type="entry name" value="HESB"/>
    <property type="match status" value="1"/>
</dbReference>
<reference evidence="3 4" key="1">
    <citation type="journal article" date="2012" name="Int. J. Syst. Evol. Microbiol.">
        <title>Vibrio caribbeanicus sp. nov., isolated from the marine sponge Scleritoderma cyanea.</title>
        <authorList>
            <person name="Hoffmann M."/>
            <person name="Monday S.R."/>
            <person name="Allard M.W."/>
            <person name="Strain E.A."/>
            <person name="Whittaker P."/>
            <person name="Naum M."/>
            <person name="McCarthy P.J."/>
            <person name="Lopez J.V."/>
            <person name="Fischer M."/>
            <person name="Brown E.W."/>
        </authorList>
    </citation>
    <scope>NUCLEOTIDE SEQUENCE [LARGE SCALE GENOMIC DNA]</scope>
    <source>
        <strain evidence="3 4">ATCC BAA-2122</strain>
    </source>
</reference>
<dbReference type="NCBIfam" id="NF007050">
    <property type="entry name" value="PRK09504.1"/>
    <property type="match status" value="1"/>
</dbReference>
<dbReference type="Proteomes" id="UP000002943">
    <property type="component" value="Unassembled WGS sequence"/>
</dbReference>
<dbReference type="NCBIfam" id="TIGR00049">
    <property type="entry name" value="iron-sulfur cluster assembly accessory protein"/>
    <property type="match status" value="1"/>
</dbReference>
<comment type="similarity">
    <text evidence="1">Belongs to the HesB/IscA family.</text>
</comment>
<proteinExistence type="inferred from homology"/>
<dbReference type="InterPro" id="IPR016092">
    <property type="entry name" value="ATAP"/>
</dbReference>
<dbReference type="GO" id="GO:0005829">
    <property type="term" value="C:cytosol"/>
    <property type="evidence" value="ECO:0007669"/>
    <property type="project" value="TreeGrafter"/>
</dbReference>
<evidence type="ECO:0000313" key="4">
    <source>
        <dbReference type="Proteomes" id="UP000002943"/>
    </source>
</evidence>
<protein>
    <submittedName>
        <fullName evidence="3">Scaffold protein for iron-sulfur cluster assembly</fullName>
    </submittedName>
</protein>
<evidence type="ECO:0000259" key="2">
    <source>
        <dbReference type="Pfam" id="PF01521"/>
    </source>
</evidence>
<dbReference type="Gene3D" id="2.60.300.12">
    <property type="entry name" value="HesB-like domain"/>
    <property type="match status" value="1"/>
</dbReference>
<dbReference type="AlphaFoldDB" id="E3BG21"/>
<dbReference type="SUPFAM" id="SSF89360">
    <property type="entry name" value="HesB-like domain"/>
    <property type="match status" value="1"/>
</dbReference>
<organism evidence="3 4">
    <name type="scientific">Vibrio caribbeanicus ATCC BAA-2122</name>
    <dbReference type="NCBI Taxonomy" id="796620"/>
    <lineage>
        <taxon>Bacteria</taxon>
        <taxon>Pseudomonadati</taxon>
        <taxon>Pseudomonadota</taxon>
        <taxon>Gammaproteobacteria</taxon>
        <taxon>Vibrionales</taxon>
        <taxon>Vibrionaceae</taxon>
        <taxon>Vibrio</taxon>
    </lineage>
</organism>
<feature type="domain" description="Core" evidence="2">
    <location>
        <begin position="19"/>
        <end position="119"/>
    </location>
</feature>
<evidence type="ECO:0000256" key="1">
    <source>
        <dbReference type="ARBA" id="ARBA00006718"/>
    </source>
</evidence>
<dbReference type="InterPro" id="IPR017870">
    <property type="entry name" value="FeS_cluster_insertion_CS"/>
</dbReference>
<dbReference type="RefSeq" id="WP_009599888.1">
    <property type="nucleotide sequence ID" value="NZ_AEIU01000026.1"/>
</dbReference>
<comment type="caution">
    <text evidence="3">The sequence shown here is derived from an EMBL/GenBank/DDBJ whole genome shotgun (WGS) entry which is preliminary data.</text>
</comment>
<dbReference type="Pfam" id="PF01521">
    <property type="entry name" value="Fe-S_biosyn"/>
    <property type="match status" value="1"/>
</dbReference>